<accession>A0ABW5QSK8</accession>
<dbReference type="RefSeq" id="WP_379269970.1">
    <property type="nucleotide sequence ID" value="NZ_JBHUGT010000013.1"/>
</dbReference>
<dbReference type="Gene3D" id="2.40.30.170">
    <property type="match status" value="1"/>
</dbReference>
<dbReference type="Gene3D" id="2.40.50.100">
    <property type="match status" value="1"/>
</dbReference>
<evidence type="ECO:0000256" key="4">
    <source>
        <dbReference type="SAM" id="Coils"/>
    </source>
</evidence>
<dbReference type="PANTHER" id="PTHR32347:SF14">
    <property type="entry name" value="EFFLUX SYSTEM COMPONENT YKNX-RELATED"/>
    <property type="match status" value="1"/>
</dbReference>
<organism evidence="7 8">
    <name type="scientific">Paenibacillus thailandensis</name>
    <dbReference type="NCBI Taxonomy" id="393250"/>
    <lineage>
        <taxon>Bacteria</taxon>
        <taxon>Bacillati</taxon>
        <taxon>Bacillota</taxon>
        <taxon>Bacilli</taxon>
        <taxon>Bacillales</taxon>
        <taxon>Paenibacillaceae</taxon>
        <taxon>Paenibacillus</taxon>
    </lineage>
</organism>
<dbReference type="Pfam" id="PF25990">
    <property type="entry name" value="Beta-barrel_YknX"/>
    <property type="match status" value="1"/>
</dbReference>
<dbReference type="InterPro" id="IPR050465">
    <property type="entry name" value="UPF0194_transport"/>
</dbReference>
<keyword evidence="8" id="KW-1185">Reference proteome</keyword>
<comment type="subcellular location">
    <subcellularLocation>
        <location evidence="1">Cell envelope</location>
    </subcellularLocation>
</comment>
<feature type="domain" description="YknX-like C-terminal permuted SH3-like" evidence="5">
    <location>
        <begin position="303"/>
        <end position="356"/>
    </location>
</feature>
<dbReference type="Gene3D" id="2.40.420.20">
    <property type="match status" value="1"/>
</dbReference>
<name>A0ABW5QSK8_9BACL</name>
<evidence type="ECO:0000256" key="2">
    <source>
        <dbReference type="ARBA" id="ARBA00009477"/>
    </source>
</evidence>
<reference evidence="8" key="1">
    <citation type="journal article" date="2019" name="Int. J. Syst. Evol. Microbiol.">
        <title>The Global Catalogue of Microorganisms (GCM) 10K type strain sequencing project: providing services to taxonomists for standard genome sequencing and annotation.</title>
        <authorList>
            <consortium name="The Broad Institute Genomics Platform"/>
            <consortium name="The Broad Institute Genome Sequencing Center for Infectious Disease"/>
            <person name="Wu L."/>
            <person name="Ma J."/>
        </authorList>
    </citation>
    <scope>NUCLEOTIDE SEQUENCE [LARGE SCALE GENOMIC DNA]</scope>
    <source>
        <strain evidence="8">TISTR 1827</strain>
    </source>
</reference>
<dbReference type="PANTHER" id="PTHR32347">
    <property type="entry name" value="EFFLUX SYSTEM COMPONENT YKNX-RELATED"/>
    <property type="match status" value="1"/>
</dbReference>
<dbReference type="InterPro" id="IPR058637">
    <property type="entry name" value="YknX-like_C"/>
</dbReference>
<evidence type="ECO:0000313" key="8">
    <source>
        <dbReference type="Proteomes" id="UP001597493"/>
    </source>
</evidence>
<dbReference type="Pfam" id="PF25989">
    <property type="entry name" value="YknX_C"/>
    <property type="match status" value="1"/>
</dbReference>
<evidence type="ECO:0000313" key="7">
    <source>
        <dbReference type="EMBL" id="MFD2659337.1"/>
    </source>
</evidence>
<evidence type="ECO:0000259" key="5">
    <source>
        <dbReference type="Pfam" id="PF25989"/>
    </source>
</evidence>
<dbReference type="Proteomes" id="UP001597493">
    <property type="component" value="Unassembled WGS sequence"/>
</dbReference>
<evidence type="ECO:0000256" key="1">
    <source>
        <dbReference type="ARBA" id="ARBA00004196"/>
    </source>
</evidence>
<evidence type="ECO:0000256" key="3">
    <source>
        <dbReference type="ARBA" id="ARBA00023054"/>
    </source>
</evidence>
<dbReference type="SUPFAM" id="SSF111369">
    <property type="entry name" value="HlyD-like secretion proteins"/>
    <property type="match status" value="1"/>
</dbReference>
<protein>
    <submittedName>
        <fullName evidence="7">Efflux RND transporter periplasmic adaptor subunit</fullName>
    </submittedName>
</protein>
<feature type="domain" description="YknX-like beta-barrel" evidence="6">
    <location>
        <begin position="221"/>
        <end position="289"/>
    </location>
</feature>
<proteinExistence type="inferred from homology"/>
<comment type="caution">
    <text evidence="7">The sequence shown here is derived from an EMBL/GenBank/DDBJ whole genome shotgun (WGS) entry which is preliminary data.</text>
</comment>
<dbReference type="InterPro" id="IPR058636">
    <property type="entry name" value="Beta-barrel_YknX"/>
</dbReference>
<keyword evidence="3 4" id="KW-0175">Coiled coil</keyword>
<comment type="similarity">
    <text evidence="2">Belongs to the membrane fusion protein (MFP) (TC 8.A.1) family.</text>
</comment>
<dbReference type="InterPro" id="IPR006143">
    <property type="entry name" value="RND_pump_MFP"/>
</dbReference>
<evidence type="ECO:0000259" key="6">
    <source>
        <dbReference type="Pfam" id="PF25990"/>
    </source>
</evidence>
<gene>
    <name evidence="7" type="ORF">ACFSW5_03550</name>
</gene>
<dbReference type="EMBL" id="JBHUMY010000002">
    <property type="protein sequence ID" value="MFD2659337.1"/>
    <property type="molecule type" value="Genomic_DNA"/>
</dbReference>
<sequence length="357" mass="39520">MKKKSTWILILLAVLILLISVLLFTMNRNAGLSTSAPPEANVIRLKATVEDITNTIEVKGKSSYAEEENVYAPFASEIESWEVQEGSQVKKGQVLFRMEDSELQNSIALSRANIEKQELEVKLSKMRRELSEENGETQELGDKSSAFEEYAGTQQSELEARLSELQLDVARRELEANERKLALSAYKAPSSGIFLFGEEKEPKLVEDQDLLGRIVDLSKLQLISTVSEYEVFKIKEGMEADIRADAFKDLKLKGVVQSVSKFAKAGADSAQFEVVISLDNSEGLIAGLSLTGSIVTDRKEGAVVVPTLAVMREDDEYYVYVEQNGVIERRTVELGLETPDKTEIVSGVAEGDTIVLQ</sequence>
<feature type="coiled-coil region" evidence="4">
    <location>
        <begin position="109"/>
        <end position="180"/>
    </location>
</feature>
<dbReference type="NCBIfam" id="TIGR01730">
    <property type="entry name" value="RND_mfp"/>
    <property type="match status" value="1"/>
</dbReference>